<keyword evidence="2" id="KW-1185">Reference proteome</keyword>
<proteinExistence type="predicted"/>
<dbReference type="EMBL" id="RRCH01000028">
    <property type="protein sequence ID" value="RRJ29501.1"/>
    <property type="molecule type" value="Genomic_DNA"/>
</dbReference>
<name>A0A3P3R7R0_9EURY</name>
<gene>
    <name evidence="1" type="ORF">EIK79_12755</name>
</gene>
<reference evidence="1 2" key="1">
    <citation type="submission" date="2018-11" db="EMBL/GenBank/DDBJ databases">
        <title>Taxonoimc description of Halomarina strain SPP-AMP-1.</title>
        <authorList>
            <person name="Pal Y."/>
            <person name="Srinivasana K."/>
            <person name="Verma A."/>
            <person name="Kumar P."/>
        </authorList>
    </citation>
    <scope>NUCLEOTIDE SEQUENCE [LARGE SCALE GENOMIC DNA]</scope>
    <source>
        <strain evidence="1 2">SPP-AMP-1</strain>
    </source>
</reference>
<accession>A0A3P3R7R0</accession>
<comment type="caution">
    <text evidence="1">The sequence shown here is derived from an EMBL/GenBank/DDBJ whole genome shotgun (WGS) entry which is preliminary data.</text>
</comment>
<organism evidence="1 2">
    <name type="scientific">Halocatena pleomorpha</name>
    <dbReference type="NCBI Taxonomy" id="1785090"/>
    <lineage>
        <taxon>Archaea</taxon>
        <taxon>Methanobacteriati</taxon>
        <taxon>Methanobacteriota</taxon>
        <taxon>Stenosarchaea group</taxon>
        <taxon>Halobacteria</taxon>
        <taxon>Halobacteriales</taxon>
        <taxon>Natronomonadaceae</taxon>
        <taxon>Halocatena</taxon>
    </lineage>
</organism>
<dbReference type="RefSeq" id="WP_124955490.1">
    <property type="nucleotide sequence ID" value="NZ_RRCH01000028.1"/>
</dbReference>
<sequence>MTAISLTDTRRERVGGGVIRRPPAIEGEADSLAKVTGELVCLNVPEGEATVAVHTSHGQKVSQPLSVGT</sequence>
<protein>
    <submittedName>
        <fullName evidence="1">Uncharacterized protein</fullName>
    </submittedName>
</protein>
<dbReference type="Proteomes" id="UP000282322">
    <property type="component" value="Unassembled WGS sequence"/>
</dbReference>
<dbReference type="AlphaFoldDB" id="A0A3P3R7R0"/>
<evidence type="ECO:0000313" key="2">
    <source>
        <dbReference type="Proteomes" id="UP000282322"/>
    </source>
</evidence>
<evidence type="ECO:0000313" key="1">
    <source>
        <dbReference type="EMBL" id="RRJ29501.1"/>
    </source>
</evidence>